<protein>
    <recommendedName>
        <fullName evidence="12">Sulfite efflux pump SSU1</fullName>
    </recommendedName>
</protein>
<comment type="similarity">
    <text evidence="2">Belongs to the tellurite-resistance/dicarboxylate transporter (TDT) family.</text>
</comment>
<evidence type="ECO:0008006" key="12">
    <source>
        <dbReference type="Google" id="ProtNLM"/>
    </source>
</evidence>
<evidence type="ECO:0000256" key="2">
    <source>
        <dbReference type="ARBA" id="ARBA00008566"/>
    </source>
</evidence>
<dbReference type="PANTHER" id="PTHR31686">
    <property type="match status" value="1"/>
</dbReference>
<dbReference type="PANTHER" id="PTHR31686:SF1">
    <property type="entry name" value="SULFITE EFFLUX PUMP SSU1"/>
    <property type="match status" value="1"/>
</dbReference>
<accession>A0ABP0ZHQ0</accession>
<feature type="transmembrane region" description="Helical" evidence="9">
    <location>
        <begin position="236"/>
        <end position="259"/>
    </location>
</feature>
<keyword evidence="11" id="KW-1185">Reference proteome</keyword>
<dbReference type="Pfam" id="PF03595">
    <property type="entry name" value="SLAC1"/>
    <property type="match status" value="1"/>
</dbReference>
<feature type="transmembrane region" description="Helical" evidence="9">
    <location>
        <begin position="466"/>
        <end position="486"/>
    </location>
</feature>
<keyword evidence="5 9" id="KW-0812">Transmembrane</keyword>
<evidence type="ECO:0000256" key="7">
    <source>
        <dbReference type="ARBA" id="ARBA00023136"/>
    </source>
</evidence>
<dbReference type="CDD" id="cd09318">
    <property type="entry name" value="TDT_SSU1"/>
    <property type="match status" value="1"/>
</dbReference>
<gene>
    <name evidence="10" type="ORF">LODBEIA_P19130</name>
</gene>
<proteinExistence type="inferred from homology"/>
<comment type="subcellular location">
    <subcellularLocation>
        <location evidence="1">Cell membrane</location>
        <topology evidence="1">Multi-pass membrane protein</topology>
    </subcellularLocation>
</comment>
<feature type="compositionally biased region" description="Polar residues" evidence="8">
    <location>
        <begin position="26"/>
        <end position="44"/>
    </location>
</feature>
<keyword evidence="4" id="KW-1003">Cell membrane</keyword>
<feature type="transmembrane region" description="Helical" evidence="9">
    <location>
        <begin position="200"/>
        <end position="224"/>
    </location>
</feature>
<feature type="transmembrane region" description="Helical" evidence="9">
    <location>
        <begin position="406"/>
        <end position="439"/>
    </location>
</feature>
<dbReference type="RefSeq" id="XP_066828851.1">
    <property type="nucleotide sequence ID" value="XM_066971854.1"/>
</dbReference>
<feature type="transmembrane region" description="Helical" evidence="9">
    <location>
        <begin position="498"/>
        <end position="523"/>
    </location>
</feature>
<evidence type="ECO:0000256" key="5">
    <source>
        <dbReference type="ARBA" id="ARBA00022692"/>
    </source>
</evidence>
<dbReference type="InterPro" id="IPR004695">
    <property type="entry name" value="SLAC1/Mae1/Ssu1/TehA"/>
</dbReference>
<dbReference type="EMBL" id="OZ022406">
    <property type="protein sequence ID" value="CAK9437535.1"/>
    <property type="molecule type" value="Genomic_DNA"/>
</dbReference>
<feature type="region of interest" description="Disordered" evidence="8">
    <location>
        <begin position="88"/>
        <end position="114"/>
    </location>
</feature>
<evidence type="ECO:0000313" key="11">
    <source>
        <dbReference type="Proteomes" id="UP001497383"/>
    </source>
</evidence>
<feature type="transmembrane region" description="Helical" evidence="9">
    <location>
        <begin position="265"/>
        <end position="291"/>
    </location>
</feature>
<keyword evidence="3" id="KW-0813">Transport</keyword>
<sequence length="550" mass="60537">MPTAGDAAASAANFRPNDVSSSSSSRQGINGQTSPSSTSISYNHNHSHLDSHQRTAPGASPFAKHVGPQAHDAHPAVAATYQDLDPASTPFSATFSQAHHQEEEEEAEEGEAQEGMDYDSALNSVVSAPIKGISDSDDGSGDTFAKTKATTVSFYERFFVGDLVKNFAPAYFVSVMGTGISSSLLHHFPFPARWLTYVSYIMFAVCCLLFLFNVVLFVASCWYFPGRWRSYHVDPLQASYMGCFSMGYITIVNYITILVKGHHMYLVWTLWWIAVFSAVYTSFLIVYLAFFSKLNKMEFDAKLNATLLLPIVSITVVSSSGHMLELDLYHQNEVIVTMVVSFMLWCLSISLAFMIMTLYVGRLIMHKIPPTNLIFTSFLPVGFLGQSSYSIYLFGNNLNKYVPEELLYGKILLCIGGFFGVFLLALGYFMTFIAVASIFSKIKPFAKTPNANHTNKLGLLKHNKGFWAMTFPLGTMSLGNSEVGLGGVGNHPLLAFKWMSAIFAVACILVTTACLVGCVIYAVGKIHQEVRFYWGNRGKRGSVANKAELA</sequence>
<reference evidence="10 11" key="1">
    <citation type="submission" date="2024-03" db="EMBL/GenBank/DDBJ databases">
        <authorList>
            <person name="Brejova B."/>
        </authorList>
    </citation>
    <scope>NUCLEOTIDE SEQUENCE [LARGE SCALE GENOMIC DNA]</scope>
    <source>
        <strain evidence="10 11">CBS 14171</strain>
    </source>
</reference>
<feature type="transmembrane region" description="Helical" evidence="9">
    <location>
        <begin position="303"/>
        <end position="323"/>
    </location>
</feature>
<dbReference type="Proteomes" id="UP001497383">
    <property type="component" value="Chromosome 2"/>
</dbReference>
<evidence type="ECO:0000256" key="3">
    <source>
        <dbReference type="ARBA" id="ARBA00022448"/>
    </source>
</evidence>
<dbReference type="InterPro" id="IPR038665">
    <property type="entry name" value="Voltage-dep_anion_channel_sf"/>
</dbReference>
<name>A0ABP0ZHQ0_9ASCO</name>
<feature type="transmembrane region" description="Helical" evidence="9">
    <location>
        <begin position="167"/>
        <end position="188"/>
    </location>
</feature>
<dbReference type="GeneID" id="92207109"/>
<feature type="region of interest" description="Disordered" evidence="8">
    <location>
        <begin position="1"/>
        <end position="71"/>
    </location>
</feature>
<organism evidence="10 11">
    <name type="scientific">Lodderomyces beijingensis</name>
    <dbReference type="NCBI Taxonomy" id="1775926"/>
    <lineage>
        <taxon>Eukaryota</taxon>
        <taxon>Fungi</taxon>
        <taxon>Dikarya</taxon>
        <taxon>Ascomycota</taxon>
        <taxon>Saccharomycotina</taxon>
        <taxon>Pichiomycetes</taxon>
        <taxon>Debaryomycetaceae</taxon>
        <taxon>Candida/Lodderomyces clade</taxon>
        <taxon>Lodderomyces</taxon>
    </lineage>
</organism>
<dbReference type="InterPro" id="IPR051629">
    <property type="entry name" value="Sulfite_efflux_TDT"/>
</dbReference>
<evidence type="ECO:0000313" key="10">
    <source>
        <dbReference type="EMBL" id="CAK9437535.1"/>
    </source>
</evidence>
<keyword evidence="6 9" id="KW-1133">Transmembrane helix</keyword>
<dbReference type="Gene3D" id="1.50.10.150">
    <property type="entry name" value="Voltage-dependent anion channel"/>
    <property type="match status" value="1"/>
</dbReference>
<evidence type="ECO:0000256" key="4">
    <source>
        <dbReference type="ARBA" id="ARBA00022475"/>
    </source>
</evidence>
<evidence type="ECO:0000256" key="8">
    <source>
        <dbReference type="SAM" id="MobiDB-lite"/>
    </source>
</evidence>
<keyword evidence="7 9" id="KW-0472">Membrane</keyword>
<feature type="transmembrane region" description="Helical" evidence="9">
    <location>
        <begin position="335"/>
        <end position="361"/>
    </location>
</feature>
<feature type="transmembrane region" description="Helical" evidence="9">
    <location>
        <begin position="373"/>
        <end position="394"/>
    </location>
</feature>
<evidence type="ECO:0000256" key="6">
    <source>
        <dbReference type="ARBA" id="ARBA00022989"/>
    </source>
</evidence>
<feature type="compositionally biased region" description="Acidic residues" evidence="8">
    <location>
        <begin position="103"/>
        <end position="114"/>
    </location>
</feature>
<evidence type="ECO:0000256" key="1">
    <source>
        <dbReference type="ARBA" id="ARBA00004651"/>
    </source>
</evidence>
<evidence type="ECO:0000256" key="9">
    <source>
        <dbReference type="SAM" id="Phobius"/>
    </source>
</evidence>